<protein>
    <submittedName>
        <fullName evidence="2">Trifunctional NAD biosynthesis/regulator protein NadR</fullName>
    </submittedName>
</protein>
<dbReference type="InterPro" id="IPR010982">
    <property type="entry name" value="Lambda_DNA-bd_dom_sf"/>
</dbReference>
<dbReference type="CDD" id="cd00093">
    <property type="entry name" value="HTH_XRE"/>
    <property type="match status" value="1"/>
</dbReference>
<dbReference type="PROSITE" id="PS50943">
    <property type="entry name" value="HTH_CROC1"/>
    <property type="match status" value="1"/>
</dbReference>
<dbReference type="Proteomes" id="UP000254640">
    <property type="component" value="Unassembled WGS sequence"/>
</dbReference>
<dbReference type="GO" id="GO:0003677">
    <property type="term" value="F:DNA binding"/>
    <property type="evidence" value="ECO:0007669"/>
    <property type="project" value="InterPro"/>
</dbReference>
<dbReference type="InterPro" id="IPR014729">
    <property type="entry name" value="Rossmann-like_a/b/a_fold"/>
</dbReference>
<evidence type="ECO:0000313" key="3">
    <source>
        <dbReference type="Proteomes" id="UP000254640"/>
    </source>
</evidence>
<reference evidence="2 3" key="1">
    <citation type="submission" date="2018-06" db="EMBL/GenBank/DDBJ databases">
        <authorList>
            <consortium name="Pathogen Informatics"/>
            <person name="Doyle S."/>
        </authorList>
    </citation>
    <scope>NUCLEOTIDE SEQUENCE [LARGE SCALE GENOMIC DNA]</scope>
    <source>
        <strain evidence="2 3">NCTC9381</strain>
    </source>
</reference>
<name>A0A379AL56_ENTAG</name>
<sequence length="243" mass="27827">MSSFDYLKTAIRQQGHTLQQVADASGMTKGYLSQLLNAKIKSPSAQKLEALHRFLGLEFPRRDKTVGVVFGKFYPLHTGHIYLIQRACSQVDELHIIMGYDEPRDRELFENSAMSQQPTVSDRLRWLLQTFKYQKNIRIHAFDEEGIEPYPHGWDVWSKGVSAFLSEHGIAPDCIYTSEAPDAEMYQQHLGIQTVLVDPRPILYEHQRRADPSGSVPLLGLYPDRSETFLCAHRGDPRRGVER</sequence>
<organism evidence="2 3">
    <name type="scientific">Enterobacter agglomerans</name>
    <name type="common">Erwinia herbicola</name>
    <name type="synonym">Pantoea agglomerans</name>
    <dbReference type="NCBI Taxonomy" id="549"/>
    <lineage>
        <taxon>Bacteria</taxon>
        <taxon>Pseudomonadati</taxon>
        <taxon>Pseudomonadota</taxon>
        <taxon>Gammaproteobacteria</taxon>
        <taxon>Enterobacterales</taxon>
        <taxon>Erwiniaceae</taxon>
        <taxon>Pantoea</taxon>
        <taxon>Pantoea agglomerans group</taxon>
    </lineage>
</organism>
<dbReference type="NCBIfam" id="TIGR00125">
    <property type="entry name" value="cyt_tran_rel"/>
    <property type="match status" value="1"/>
</dbReference>
<dbReference type="PANTHER" id="PTHR37512">
    <property type="entry name" value="TRIFUNCTIONAL NAD BIOSYNTHESIS/REGULATOR PROTEIN NADR"/>
    <property type="match status" value="1"/>
</dbReference>
<dbReference type="Pfam" id="PF01467">
    <property type="entry name" value="CTP_transf_like"/>
    <property type="match status" value="1"/>
</dbReference>
<dbReference type="STRING" id="549.BEE12_09930"/>
<dbReference type="AlphaFoldDB" id="A0A379AL56"/>
<accession>A0A379AL56</accession>
<proteinExistence type="predicted"/>
<dbReference type="NCBIfam" id="NF005988">
    <property type="entry name" value="PRK08099.1"/>
    <property type="match status" value="1"/>
</dbReference>
<dbReference type="InterPro" id="IPR052735">
    <property type="entry name" value="NAD_biosynth-regulator"/>
</dbReference>
<keyword evidence="3" id="KW-1185">Reference proteome</keyword>
<dbReference type="PANTHER" id="PTHR37512:SF1">
    <property type="entry name" value="NADR_TTD14 AAA DOMAIN-CONTAINING PROTEIN"/>
    <property type="match status" value="1"/>
</dbReference>
<dbReference type="InterPro" id="IPR004821">
    <property type="entry name" value="Cyt_trans-like"/>
</dbReference>
<feature type="domain" description="HTH cro/C1-type" evidence="1">
    <location>
        <begin position="7"/>
        <end position="62"/>
    </location>
</feature>
<evidence type="ECO:0000313" key="2">
    <source>
        <dbReference type="EMBL" id="SUB18547.1"/>
    </source>
</evidence>
<dbReference type="EMBL" id="UGSO01000001">
    <property type="protein sequence ID" value="SUB18547.1"/>
    <property type="molecule type" value="Genomic_DNA"/>
</dbReference>
<dbReference type="Gene3D" id="1.10.260.40">
    <property type="entry name" value="lambda repressor-like DNA-binding domains"/>
    <property type="match status" value="1"/>
</dbReference>
<evidence type="ECO:0000259" key="1">
    <source>
        <dbReference type="PROSITE" id="PS50943"/>
    </source>
</evidence>
<dbReference type="GO" id="GO:0003824">
    <property type="term" value="F:catalytic activity"/>
    <property type="evidence" value="ECO:0007669"/>
    <property type="project" value="InterPro"/>
</dbReference>
<dbReference type="FunFam" id="1.10.260.40:FF:000020">
    <property type="entry name" value="Trifunctional nicotinamide-nucleotide adenylyltransferase/ribosylnicotinamide kinase/transcriptional regulator NadR"/>
    <property type="match status" value="1"/>
</dbReference>
<gene>
    <name evidence="2" type="primary">nadR_2</name>
    <name evidence="2" type="ORF">NCTC9381_04507</name>
</gene>
<dbReference type="Pfam" id="PF01381">
    <property type="entry name" value="HTH_3"/>
    <property type="match status" value="1"/>
</dbReference>
<dbReference type="InterPro" id="IPR001387">
    <property type="entry name" value="Cro/C1-type_HTH"/>
</dbReference>
<dbReference type="SUPFAM" id="SSF52374">
    <property type="entry name" value="Nucleotidylyl transferase"/>
    <property type="match status" value="1"/>
</dbReference>
<dbReference type="SMART" id="SM00530">
    <property type="entry name" value="HTH_XRE"/>
    <property type="match status" value="1"/>
</dbReference>
<dbReference type="SUPFAM" id="SSF47413">
    <property type="entry name" value="lambda repressor-like DNA-binding domains"/>
    <property type="match status" value="1"/>
</dbReference>
<dbReference type="Gene3D" id="3.40.50.620">
    <property type="entry name" value="HUPs"/>
    <property type="match status" value="1"/>
</dbReference>